<dbReference type="GO" id="GO:0030288">
    <property type="term" value="C:outer membrane-bounded periplasmic space"/>
    <property type="evidence" value="ECO:0007669"/>
    <property type="project" value="TreeGrafter"/>
</dbReference>
<evidence type="ECO:0000256" key="3">
    <source>
        <dbReference type="ARBA" id="ARBA00022801"/>
    </source>
</evidence>
<keyword evidence="2" id="KW-0645">Protease</keyword>
<dbReference type="Gene3D" id="2.30.42.10">
    <property type="match status" value="1"/>
</dbReference>
<dbReference type="Gene3D" id="3.90.226.10">
    <property type="entry name" value="2-enoyl-CoA Hydratase, Chain A, domain 1"/>
    <property type="match status" value="1"/>
</dbReference>
<keyword evidence="3" id="KW-0378">Hydrolase</keyword>
<feature type="transmembrane region" description="Helical" evidence="5">
    <location>
        <begin position="12"/>
        <end position="30"/>
    </location>
</feature>
<evidence type="ECO:0000256" key="5">
    <source>
        <dbReference type="SAM" id="Phobius"/>
    </source>
</evidence>
<dbReference type="SMART" id="SM00228">
    <property type="entry name" value="PDZ"/>
    <property type="match status" value="1"/>
</dbReference>
<protein>
    <recommendedName>
        <fullName evidence="6">PDZ domain-containing protein</fullName>
    </recommendedName>
</protein>
<keyword evidence="4" id="KW-0720">Serine protease</keyword>
<dbReference type="AlphaFoldDB" id="A0A381P5G7"/>
<reference evidence="7" key="1">
    <citation type="submission" date="2018-05" db="EMBL/GenBank/DDBJ databases">
        <authorList>
            <person name="Lanie J.A."/>
            <person name="Ng W.-L."/>
            <person name="Kazmierczak K.M."/>
            <person name="Andrzejewski T.M."/>
            <person name="Davidsen T.M."/>
            <person name="Wayne K.J."/>
            <person name="Tettelin H."/>
            <person name="Glass J.I."/>
            <person name="Rusch D."/>
            <person name="Podicherti R."/>
            <person name="Tsui H.-C.T."/>
            <person name="Winkler M.E."/>
        </authorList>
    </citation>
    <scope>NUCLEOTIDE SEQUENCE</scope>
</reference>
<dbReference type="Gene3D" id="3.30.750.44">
    <property type="match status" value="1"/>
</dbReference>
<proteinExistence type="inferred from homology"/>
<dbReference type="Pfam" id="PF03572">
    <property type="entry name" value="Peptidase_S41"/>
    <property type="match status" value="1"/>
</dbReference>
<dbReference type="InterPro" id="IPR005151">
    <property type="entry name" value="Tail-specific_protease"/>
</dbReference>
<dbReference type="CDD" id="cd06782">
    <property type="entry name" value="cpPDZ_CPP-like"/>
    <property type="match status" value="1"/>
</dbReference>
<dbReference type="InterPro" id="IPR041489">
    <property type="entry name" value="PDZ_6"/>
</dbReference>
<dbReference type="InterPro" id="IPR036034">
    <property type="entry name" value="PDZ_sf"/>
</dbReference>
<comment type="similarity">
    <text evidence="1">Belongs to the peptidase S41A family.</text>
</comment>
<dbReference type="EMBL" id="UINC01000852">
    <property type="protein sequence ID" value="SUZ62172.1"/>
    <property type="molecule type" value="Genomic_DNA"/>
</dbReference>
<dbReference type="CDD" id="cd07560">
    <property type="entry name" value="Peptidase_S41_CPP"/>
    <property type="match status" value="1"/>
</dbReference>
<dbReference type="Pfam" id="PF17820">
    <property type="entry name" value="PDZ_6"/>
    <property type="match status" value="1"/>
</dbReference>
<keyword evidence="5" id="KW-1133">Transmembrane helix</keyword>
<evidence type="ECO:0000256" key="1">
    <source>
        <dbReference type="ARBA" id="ARBA00009179"/>
    </source>
</evidence>
<evidence type="ECO:0000259" key="6">
    <source>
        <dbReference type="PROSITE" id="PS50106"/>
    </source>
</evidence>
<dbReference type="PANTHER" id="PTHR32060:SF30">
    <property type="entry name" value="CARBOXY-TERMINAL PROCESSING PROTEASE CTPA"/>
    <property type="match status" value="1"/>
</dbReference>
<gene>
    <name evidence="7" type="ORF">METZ01_LOCUS15026</name>
</gene>
<dbReference type="GO" id="GO:0008236">
    <property type="term" value="F:serine-type peptidase activity"/>
    <property type="evidence" value="ECO:0007669"/>
    <property type="project" value="UniProtKB-KW"/>
</dbReference>
<dbReference type="PANTHER" id="PTHR32060">
    <property type="entry name" value="TAIL-SPECIFIC PROTEASE"/>
    <property type="match status" value="1"/>
</dbReference>
<dbReference type="InterPro" id="IPR029045">
    <property type="entry name" value="ClpP/crotonase-like_dom_sf"/>
</dbReference>
<organism evidence="7">
    <name type="scientific">marine metagenome</name>
    <dbReference type="NCBI Taxonomy" id="408172"/>
    <lineage>
        <taxon>unclassified sequences</taxon>
        <taxon>metagenomes</taxon>
        <taxon>ecological metagenomes</taxon>
    </lineage>
</organism>
<feature type="domain" description="PDZ" evidence="6">
    <location>
        <begin position="91"/>
        <end position="159"/>
    </location>
</feature>
<dbReference type="GO" id="GO:0007165">
    <property type="term" value="P:signal transduction"/>
    <property type="evidence" value="ECO:0007669"/>
    <property type="project" value="TreeGrafter"/>
</dbReference>
<dbReference type="InterPro" id="IPR001478">
    <property type="entry name" value="PDZ"/>
</dbReference>
<accession>A0A381P5G7</accession>
<dbReference type="SMART" id="SM00245">
    <property type="entry name" value="TSPc"/>
    <property type="match status" value="1"/>
</dbReference>
<sequence length="534" mass="61195">MNKSYQSRVKYSFLTTVIIILTIPTVRILYSESRDIYRIIENKFRVFNQIIQYVNEYYYEDVDMDKIWNGAFHGFMEKLDPHSVYIPPKKQEEIDEIFRGEFQGIGIEFDVLEGYITVIAPVADSPSERVGLQPGDRIIEIDGEDAYGITKDEVIKTLRGPKGTSVDLKIARIGSEPFEVIIIRDVIPIYSVRAALMLDDQTGYIWLTRFTATSSEEIRNAMKKLDDNGMKRMILDLRNNSGGFLEQAAEIANMFIATRDTLVYTIGKHNNTNEVFLSKPSKGREDFPLIILLNRGSASASEIVAGAVQDLDRGLIVGETSFGKGLVQRQFGLRDGSAIRVTIARYFTPSGRLIQRPFEDGNTRQYYAELYEQNREAIIDSLKELRPKFKTRNGRTVYGGGGITPDEFIPWELTLQKSTQKLIGHPKRPLFNWGTMFVSQNTDSLENYEDFRDSWTIADNQFDKFLQYLTESEIEPDSSEWVTDEEYIKNIIKSEIAGAKWGKDAQWGVRLMTDNQIIESLNYFDQAEEFLIVN</sequence>
<dbReference type="SUPFAM" id="SSF52096">
    <property type="entry name" value="ClpP/crotonase"/>
    <property type="match status" value="1"/>
</dbReference>
<dbReference type="FunFam" id="2.30.42.10:FF:000063">
    <property type="entry name" value="Peptidase, S41 family"/>
    <property type="match status" value="1"/>
</dbReference>
<keyword evidence="5" id="KW-0472">Membrane</keyword>
<evidence type="ECO:0000256" key="2">
    <source>
        <dbReference type="ARBA" id="ARBA00022670"/>
    </source>
</evidence>
<dbReference type="PROSITE" id="PS50106">
    <property type="entry name" value="PDZ"/>
    <property type="match status" value="1"/>
</dbReference>
<dbReference type="GO" id="GO:0006508">
    <property type="term" value="P:proteolysis"/>
    <property type="evidence" value="ECO:0007669"/>
    <property type="project" value="UniProtKB-KW"/>
</dbReference>
<evidence type="ECO:0000313" key="7">
    <source>
        <dbReference type="EMBL" id="SUZ62172.1"/>
    </source>
</evidence>
<keyword evidence="5" id="KW-0812">Transmembrane</keyword>
<name>A0A381P5G7_9ZZZZ</name>
<dbReference type="NCBIfam" id="TIGR00225">
    <property type="entry name" value="prc"/>
    <property type="match status" value="1"/>
</dbReference>
<dbReference type="InterPro" id="IPR004447">
    <property type="entry name" value="Peptidase_S41A"/>
</dbReference>
<dbReference type="GO" id="GO:0004175">
    <property type="term" value="F:endopeptidase activity"/>
    <property type="evidence" value="ECO:0007669"/>
    <property type="project" value="TreeGrafter"/>
</dbReference>
<dbReference type="SUPFAM" id="SSF50156">
    <property type="entry name" value="PDZ domain-like"/>
    <property type="match status" value="1"/>
</dbReference>
<evidence type="ECO:0000256" key="4">
    <source>
        <dbReference type="ARBA" id="ARBA00022825"/>
    </source>
</evidence>